<organism evidence="6 7">
    <name type="scientific">Ramalina farinacea</name>
    <dbReference type="NCBI Taxonomy" id="258253"/>
    <lineage>
        <taxon>Eukaryota</taxon>
        <taxon>Fungi</taxon>
        <taxon>Dikarya</taxon>
        <taxon>Ascomycota</taxon>
        <taxon>Pezizomycotina</taxon>
        <taxon>Lecanoromycetes</taxon>
        <taxon>OSLEUM clade</taxon>
        <taxon>Lecanoromycetidae</taxon>
        <taxon>Lecanorales</taxon>
        <taxon>Lecanorineae</taxon>
        <taxon>Ramalinaceae</taxon>
        <taxon>Ramalina</taxon>
    </lineage>
</organism>
<evidence type="ECO:0000313" key="6">
    <source>
        <dbReference type="EMBL" id="MDI1488641.1"/>
    </source>
</evidence>
<proteinExistence type="predicted"/>
<reference evidence="6" key="1">
    <citation type="journal article" date="2023" name="Genome Biol. Evol.">
        <title>First Whole Genome Sequence and Flow Cytometry Genome Size Data for the Lichen-Forming Fungus Ramalina farinacea (Ascomycota).</title>
        <authorList>
            <person name="Llewellyn T."/>
            <person name="Mian S."/>
            <person name="Hill R."/>
            <person name="Leitch I.J."/>
            <person name="Gaya E."/>
        </authorList>
    </citation>
    <scope>NUCLEOTIDE SEQUENCE</scope>
    <source>
        <strain evidence="6">LIQ254RAFAR</strain>
    </source>
</reference>
<dbReference type="SUPFAM" id="SSF144232">
    <property type="entry name" value="HIT/MYND zinc finger-like"/>
    <property type="match status" value="1"/>
</dbReference>
<comment type="caution">
    <text evidence="6">The sequence shown here is derived from an EMBL/GenBank/DDBJ whole genome shotgun (WGS) entry which is preliminary data.</text>
</comment>
<dbReference type="AlphaFoldDB" id="A0AA43TRE8"/>
<keyword evidence="7" id="KW-1185">Reference proteome</keyword>
<evidence type="ECO:0000256" key="1">
    <source>
        <dbReference type="ARBA" id="ARBA00022723"/>
    </source>
</evidence>
<sequence length="360" mass="40324">MALPLTPHCASCQATTTSSNNPLLRCASCRVVFYCSSTHQQAHWPIHKSACTSIKKATKSLNREEADLRAAPGDFATPPGSQIFSGENVGHFWGILDTRGYMRARYALVEAILKIKTYAAVESAHDHVMDLLRLNASDNMGVRFMAPDLKLRLRDREAECYDFCKAWMRAYMDSTIEDFDSGAIRGGKEDVMENPKDTFGGESLQLGYTVAVTLIKVRLLLDVRALRDLRLAGLWKKTPPEIEELVKHNLVSTSVIAKRRDIMDGTAKGAVEDLEAQVSVLIKAVAKYNPSFWPILRSPGRHMKARPDYYSLKSLEEAQMQLQSSYDAWAETEGAFAVLDEMIGREANDAMRTRVFPRLE</sequence>
<evidence type="ECO:0000313" key="7">
    <source>
        <dbReference type="Proteomes" id="UP001161017"/>
    </source>
</evidence>
<dbReference type="PROSITE" id="PS50865">
    <property type="entry name" value="ZF_MYND_2"/>
    <property type="match status" value="1"/>
</dbReference>
<keyword evidence="3" id="KW-0862">Zinc</keyword>
<evidence type="ECO:0000256" key="3">
    <source>
        <dbReference type="ARBA" id="ARBA00022833"/>
    </source>
</evidence>
<evidence type="ECO:0000256" key="2">
    <source>
        <dbReference type="ARBA" id="ARBA00022771"/>
    </source>
</evidence>
<accession>A0AA43TRE8</accession>
<gene>
    <name evidence="6" type="ORF">OHK93_007916</name>
</gene>
<dbReference type="Pfam" id="PF01753">
    <property type="entry name" value="zf-MYND"/>
    <property type="match status" value="1"/>
</dbReference>
<dbReference type="InterPro" id="IPR002893">
    <property type="entry name" value="Znf_MYND"/>
</dbReference>
<feature type="domain" description="MYND-type" evidence="5">
    <location>
        <begin position="9"/>
        <end position="51"/>
    </location>
</feature>
<dbReference type="Gene3D" id="6.10.140.2220">
    <property type="match status" value="1"/>
</dbReference>
<evidence type="ECO:0000256" key="4">
    <source>
        <dbReference type="PROSITE-ProRule" id="PRU00134"/>
    </source>
</evidence>
<evidence type="ECO:0000259" key="5">
    <source>
        <dbReference type="PROSITE" id="PS50865"/>
    </source>
</evidence>
<keyword evidence="1" id="KW-0479">Metal-binding</keyword>
<dbReference type="Proteomes" id="UP001161017">
    <property type="component" value="Unassembled WGS sequence"/>
</dbReference>
<protein>
    <recommendedName>
        <fullName evidence="5">MYND-type domain-containing protein</fullName>
    </recommendedName>
</protein>
<keyword evidence="2 4" id="KW-0863">Zinc-finger</keyword>
<dbReference type="GO" id="GO:0008270">
    <property type="term" value="F:zinc ion binding"/>
    <property type="evidence" value="ECO:0007669"/>
    <property type="project" value="UniProtKB-KW"/>
</dbReference>
<dbReference type="EMBL" id="JAPUFD010000008">
    <property type="protein sequence ID" value="MDI1488641.1"/>
    <property type="molecule type" value="Genomic_DNA"/>
</dbReference>
<name>A0AA43TRE8_9LECA</name>